<keyword evidence="3" id="KW-1185">Reference proteome</keyword>
<dbReference type="GO" id="GO:0003700">
    <property type="term" value="F:DNA-binding transcription factor activity"/>
    <property type="evidence" value="ECO:0007669"/>
    <property type="project" value="InterPro"/>
</dbReference>
<dbReference type="Pfam" id="PF12645">
    <property type="entry name" value="HTH_16"/>
    <property type="match status" value="1"/>
</dbReference>
<proteinExistence type="predicted"/>
<dbReference type="InterPro" id="IPR013325">
    <property type="entry name" value="RNA_pol_sigma_r2"/>
</dbReference>
<dbReference type="Proteomes" id="UP000322294">
    <property type="component" value="Unassembled WGS sequence"/>
</dbReference>
<gene>
    <name evidence="2" type="ORF">LZ11_00540</name>
</gene>
<accession>A0A5S5AWZ7</accession>
<evidence type="ECO:0000259" key="1">
    <source>
        <dbReference type="Pfam" id="PF12645"/>
    </source>
</evidence>
<protein>
    <submittedName>
        <fullName evidence="2">Helix-turn-helix protein</fullName>
    </submittedName>
</protein>
<dbReference type="GO" id="GO:0006352">
    <property type="term" value="P:DNA-templated transcription initiation"/>
    <property type="evidence" value="ECO:0007669"/>
    <property type="project" value="InterPro"/>
</dbReference>
<dbReference type="SUPFAM" id="SSF88946">
    <property type="entry name" value="Sigma2 domain of RNA polymerase sigma factors"/>
    <property type="match status" value="1"/>
</dbReference>
<evidence type="ECO:0000313" key="2">
    <source>
        <dbReference type="EMBL" id="TYP57881.1"/>
    </source>
</evidence>
<dbReference type="RefSeq" id="WP_148866364.1">
    <property type="nucleotide sequence ID" value="NZ_VNHO01000004.1"/>
</dbReference>
<dbReference type="EMBL" id="VNHO01000004">
    <property type="protein sequence ID" value="TYP57881.1"/>
    <property type="molecule type" value="Genomic_DNA"/>
</dbReference>
<sequence>MGMKPKLRELIYRAKDGDEEALVQLVERFVPIVKKYTRRVGNGEMYSNLVEWIVKAVKRYQPDTNWGREELNRYLAGLREKNDIKKQE</sequence>
<comment type="caution">
    <text evidence="2">The sequence shown here is derived from an EMBL/GenBank/DDBJ whole genome shotgun (WGS) entry which is preliminary data.</text>
</comment>
<reference evidence="2 3" key="1">
    <citation type="submission" date="2019-07" db="EMBL/GenBank/DDBJ databases">
        <title>Genomic Encyclopedia of Type Strains, Phase I: the one thousand microbial genomes (KMG-I) project.</title>
        <authorList>
            <person name="Kyrpides N."/>
        </authorList>
    </citation>
    <scope>NUCLEOTIDE SEQUENCE [LARGE SCALE GENOMIC DNA]</scope>
    <source>
        <strain evidence="2 3">DSM 16647</strain>
    </source>
</reference>
<dbReference type="OrthoDB" id="2449942at2"/>
<feature type="domain" description="Helix-turn-helix conjugative transposon-like" evidence="1">
    <location>
        <begin position="9"/>
        <end position="44"/>
    </location>
</feature>
<name>A0A5S5AWZ7_9FIRM</name>
<dbReference type="InterPro" id="IPR024760">
    <property type="entry name" value="HTH_dom_conjug_TS-like"/>
</dbReference>
<organism evidence="2 3">
    <name type="scientific">Thermosediminibacter litoriperuensis</name>
    <dbReference type="NCBI Taxonomy" id="291989"/>
    <lineage>
        <taxon>Bacteria</taxon>
        <taxon>Bacillati</taxon>
        <taxon>Bacillota</taxon>
        <taxon>Clostridia</taxon>
        <taxon>Thermosediminibacterales</taxon>
        <taxon>Thermosediminibacteraceae</taxon>
        <taxon>Thermosediminibacter</taxon>
    </lineage>
</organism>
<dbReference type="AlphaFoldDB" id="A0A5S5AWZ7"/>
<evidence type="ECO:0000313" key="3">
    <source>
        <dbReference type="Proteomes" id="UP000322294"/>
    </source>
</evidence>